<evidence type="ECO:0000313" key="2">
    <source>
        <dbReference type="EMBL" id="CAF1672952.1"/>
    </source>
</evidence>
<proteinExistence type="predicted"/>
<sequence>NFNIENSQQYDGDDYTPTNNNDNNNGSNDIDNRNNNDTLSTLIFESHRSINNSTPNTISSFSESSSVLSEMLNTNITTAPQFNNYIQQTTESNNHVRNEFSSAVDDMMNKLTKVLDYDPIDTDQSEQNVVHNPTSPYRNELNRNTHQQNQNRSVFFNLELFNNNNNNNDVTLPIESTSVDTFTLLENMSSQQTLELLSGVLQNKKHLLKRILDEHDDDINPKRSRSNENEEIASPFVDMNLSESLSSTSVQTQSNNTAVTDKLLIKGDWFGSKKVNGNIELLSGYLKAFPKNEAHDQIDFARLLAKYNVHYSDYEQSFKKNKTDTFPRTLTAADVKHKTWLFSNVFVDFIEKNSFLSERIVLDPSAIAQENNST</sequence>
<feature type="non-terminal residue" evidence="2">
    <location>
        <position position="1"/>
    </location>
</feature>
<evidence type="ECO:0000256" key="1">
    <source>
        <dbReference type="SAM" id="MobiDB-lite"/>
    </source>
</evidence>
<feature type="compositionally biased region" description="Polar residues" evidence="1">
    <location>
        <begin position="125"/>
        <end position="143"/>
    </location>
</feature>
<organism evidence="2 3">
    <name type="scientific">Adineta ricciae</name>
    <name type="common">Rotifer</name>
    <dbReference type="NCBI Taxonomy" id="249248"/>
    <lineage>
        <taxon>Eukaryota</taxon>
        <taxon>Metazoa</taxon>
        <taxon>Spiralia</taxon>
        <taxon>Gnathifera</taxon>
        <taxon>Rotifera</taxon>
        <taxon>Eurotatoria</taxon>
        <taxon>Bdelloidea</taxon>
        <taxon>Adinetida</taxon>
        <taxon>Adinetidae</taxon>
        <taxon>Adineta</taxon>
    </lineage>
</organism>
<protein>
    <submittedName>
        <fullName evidence="2">Uncharacterized protein</fullName>
    </submittedName>
</protein>
<evidence type="ECO:0000313" key="3">
    <source>
        <dbReference type="Proteomes" id="UP000663828"/>
    </source>
</evidence>
<feature type="region of interest" description="Disordered" evidence="1">
    <location>
        <begin position="124"/>
        <end position="143"/>
    </location>
</feature>
<name>A0A816GE07_ADIRI</name>
<reference evidence="2" key="1">
    <citation type="submission" date="2021-02" db="EMBL/GenBank/DDBJ databases">
        <authorList>
            <person name="Nowell W R."/>
        </authorList>
    </citation>
    <scope>NUCLEOTIDE SEQUENCE</scope>
</reference>
<dbReference type="AlphaFoldDB" id="A0A816GE07"/>
<keyword evidence="3" id="KW-1185">Reference proteome</keyword>
<feature type="compositionally biased region" description="Polar residues" evidence="1">
    <location>
        <begin position="1"/>
        <end position="10"/>
    </location>
</feature>
<feature type="region of interest" description="Disordered" evidence="1">
    <location>
        <begin position="1"/>
        <end position="36"/>
    </location>
</feature>
<accession>A0A816GE07</accession>
<feature type="compositionally biased region" description="Low complexity" evidence="1">
    <location>
        <begin position="15"/>
        <end position="36"/>
    </location>
</feature>
<dbReference type="EMBL" id="CAJNOR010013374">
    <property type="protein sequence ID" value="CAF1672952.1"/>
    <property type="molecule type" value="Genomic_DNA"/>
</dbReference>
<comment type="caution">
    <text evidence="2">The sequence shown here is derived from an EMBL/GenBank/DDBJ whole genome shotgun (WGS) entry which is preliminary data.</text>
</comment>
<dbReference type="Proteomes" id="UP000663828">
    <property type="component" value="Unassembled WGS sequence"/>
</dbReference>
<gene>
    <name evidence="2" type="ORF">XAT740_LOCUS59040</name>
</gene>